<organism evidence="1 2">
    <name type="scientific">Smallanthus sonchifolius</name>
    <dbReference type="NCBI Taxonomy" id="185202"/>
    <lineage>
        <taxon>Eukaryota</taxon>
        <taxon>Viridiplantae</taxon>
        <taxon>Streptophyta</taxon>
        <taxon>Embryophyta</taxon>
        <taxon>Tracheophyta</taxon>
        <taxon>Spermatophyta</taxon>
        <taxon>Magnoliopsida</taxon>
        <taxon>eudicotyledons</taxon>
        <taxon>Gunneridae</taxon>
        <taxon>Pentapetalae</taxon>
        <taxon>asterids</taxon>
        <taxon>campanulids</taxon>
        <taxon>Asterales</taxon>
        <taxon>Asteraceae</taxon>
        <taxon>Asteroideae</taxon>
        <taxon>Heliantheae alliance</taxon>
        <taxon>Millerieae</taxon>
        <taxon>Smallanthus</taxon>
    </lineage>
</organism>
<dbReference type="EMBL" id="CM042020">
    <property type="protein sequence ID" value="KAI3822818.1"/>
    <property type="molecule type" value="Genomic_DNA"/>
</dbReference>
<gene>
    <name evidence="1" type="ORF">L1987_10416</name>
</gene>
<evidence type="ECO:0000313" key="1">
    <source>
        <dbReference type="EMBL" id="KAI3822818.1"/>
    </source>
</evidence>
<sequence length="539" mass="59172">MEKSGYGRDGIFRSLRPPLVIPAKPNTSMVTFLFRNVSSYPNKPALIDSDSGKTLTFSDFKTSVAKLSHALNTQLGITKNDVVLIFAPNSIQYPISIFAVIALGAIATTVNPQYTIGEISKQVKDCNPKIIITVQELYPKVEHFGLPVVFLNSESSRKGCFGYKDLISKSDSVSELPKVSIRGDDTAALLYSSGTTGVSKGVVLSHRNFITISQMITSDQRLMGETGYVFLCFLPMFHIYGVGIILYSQLQEGSTVVSMAKFDLGAMLKNVEKYRVTHLKVVPPVVLALAKRQDVVEKFDLSSLKEIGSGAAPLGKELMDECAKKFPHVLVLQGYGMTETTGVISQESPIIGPRYSGSAGRLISGVEAQIVSVDTSKPLPPNQKGEIWVRGANIMQGYLNNPQATNFTIDKQGWLHTGDLGHFDDEGQLFVVDRIKELIKYKGFQVAPAELEALLLSHFEISDAAVIPFPDDEAGEVPIAFVVRSPTSSLTEEDVKKFIAEQVAPYKRLRRVMFVNNVPKSASGKLLRRELKEKIQSQM</sequence>
<reference evidence="1 2" key="2">
    <citation type="journal article" date="2022" name="Mol. Ecol. Resour.">
        <title>The genomes of chicory, endive, great burdock and yacon provide insights into Asteraceae paleo-polyploidization history and plant inulin production.</title>
        <authorList>
            <person name="Fan W."/>
            <person name="Wang S."/>
            <person name="Wang H."/>
            <person name="Wang A."/>
            <person name="Jiang F."/>
            <person name="Liu H."/>
            <person name="Zhao H."/>
            <person name="Xu D."/>
            <person name="Zhang Y."/>
        </authorList>
    </citation>
    <scope>NUCLEOTIDE SEQUENCE [LARGE SCALE GENOMIC DNA]</scope>
    <source>
        <strain evidence="2">cv. Yunnan</strain>
        <tissue evidence="1">Leaves</tissue>
    </source>
</reference>
<reference evidence="2" key="1">
    <citation type="journal article" date="2022" name="Mol. Ecol. Resour.">
        <title>The genomes of chicory, endive, great burdock and yacon provide insights into Asteraceae palaeo-polyploidization history and plant inulin production.</title>
        <authorList>
            <person name="Fan W."/>
            <person name="Wang S."/>
            <person name="Wang H."/>
            <person name="Wang A."/>
            <person name="Jiang F."/>
            <person name="Liu H."/>
            <person name="Zhao H."/>
            <person name="Xu D."/>
            <person name="Zhang Y."/>
        </authorList>
    </citation>
    <scope>NUCLEOTIDE SEQUENCE [LARGE SCALE GENOMIC DNA]</scope>
    <source>
        <strain evidence="2">cv. Yunnan</strain>
    </source>
</reference>
<name>A0ACB9JS42_9ASTR</name>
<comment type="caution">
    <text evidence="1">The sequence shown here is derived from an EMBL/GenBank/DDBJ whole genome shotgun (WGS) entry which is preliminary data.</text>
</comment>
<proteinExistence type="predicted"/>
<evidence type="ECO:0000313" key="2">
    <source>
        <dbReference type="Proteomes" id="UP001056120"/>
    </source>
</evidence>
<accession>A0ACB9JS42</accession>
<protein>
    <submittedName>
        <fullName evidence="1">Uncharacterized protein</fullName>
    </submittedName>
</protein>
<keyword evidence="2" id="KW-1185">Reference proteome</keyword>
<dbReference type="Proteomes" id="UP001056120">
    <property type="component" value="Linkage Group LG03"/>
</dbReference>